<name>A0A7J7MLW7_9MAGN</name>
<dbReference type="OrthoDB" id="416585at2759"/>
<dbReference type="Proteomes" id="UP000541444">
    <property type="component" value="Unassembled WGS sequence"/>
</dbReference>
<feature type="transmembrane region" description="Helical" evidence="15">
    <location>
        <begin position="118"/>
        <end position="138"/>
    </location>
</feature>
<keyword evidence="18" id="KW-1185">Reference proteome</keyword>
<dbReference type="PANTHER" id="PTHR46988">
    <property type="entry name" value="TWO PORE CALCIUM CHANNEL PROTEIN 1"/>
    <property type="match status" value="1"/>
</dbReference>
<evidence type="ECO:0000256" key="2">
    <source>
        <dbReference type="ARBA" id="ARBA00009286"/>
    </source>
</evidence>
<evidence type="ECO:0000256" key="11">
    <source>
        <dbReference type="ARBA" id="ARBA00022989"/>
    </source>
</evidence>
<keyword evidence="8" id="KW-0677">Repeat</keyword>
<keyword evidence="4" id="KW-0813">Transport</keyword>
<comment type="subcellular location">
    <subcellularLocation>
        <location evidence="1">Membrane</location>
        <topology evidence="1">Multi-pass membrane protein</topology>
    </subcellularLocation>
</comment>
<evidence type="ECO:0000256" key="12">
    <source>
        <dbReference type="ARBA" id="ARBA00023065"/>
    </source>
</evidence>
<keyword evidence="5" id="KW-0109">Calcium transport</keyword>
<dbReference type="GO" id="GO:0034702">
    <property type="term" value="C:monoatomic ion channel complex"/>
    <property type="evidence" value="ECO:0007669"/>
    <property type="project" value="UniProtKB-KW"/>
</dbReference>
<feature type="transmembrane region" description="Helical" evidence="15">
    <location>
        <begin position="183"/>
        <end position="205"/>
    </location>
</feature>
<feature type="transmembrane region" description="Helical" evidence="15">
    <location>
        <begin position="57"/>
        <end position="90"/>
    </location>
</feature>
<dbReference type="Gene3D" id="1.10.287.70">
    <property type="match status" value="1"/>
</dbReference>
<evidence type="ECO:0000256" key="14">
    <source>
        <dbReference type="ARBA" id="ARBA00023303"/>
    </source>
</evidence>
<evidence type="ECO:0000256" key="15">
    <source>
        <dbReference type="SAM" id="Phobius"/>
    </source>
</evidence>
<evidence type="ECO:0000256" key="8">
    <source>
        <dbReference type="ARBA" id="ARBA00022737"/>
    </source>
</evidence>
<dbReference type="InterPro" id="IPR044581">
    <property type="entry name" value="TPC1_plant"/>
</dbReference>
<dbReference type="GO" id="GO:0005774">
    <property type="term" value="C:vacuolar membrane"/>
    <property type="evidence" value="ECO:0007669"/>
    <property type="project" value="TreeGrafter"/>
</dbReference>
<evidence type="ECO:0000256" key="1">
    <source>
        <dbReference type="ARBA" id="ARBA00004141"/>
    </source>
</evidence>
<comment type="similarity">
    <text evidence="2">Belongs to the calcium channel alpha-1 subunit (TC 1.A.1.11) family. Two pore calcium channel subfamily.</text>
</comment>
<keyword evidence="13 15" id="KW-0472">Membrane</keyword>
<evidence type="ECO:0000256" key="5">
    <source>
        <dbReference type="ARBA" id="ARBA00022568"/>
    </source>
</evidence>
<dbReference type="GO" id="GO:0005245">
    <property type="term" value="F:voltage-gated calcium channel activity"/>
    <property type="evidence" value="ECO:0007669"/>
    <property type="project" value="InterPro"/>
</dbReference>
<evidence type="ECO:0000259" key="16">
    <source>
        <dbReference type="Pfam" id="PF00520"/>
    </source>
</evidence>
<dbReference type="GO" id="GO:0000325">
    <property type="term" value="C:plant-type vacuole"/>
    <property type="evidence" value="ECO:0007669"/>
    <property type="project" value="TreeGrafter"/>
</dbReference>
<dbReference type="InterPro" id="IPR005821">
    <property type="entry name" value="Ion_trans_dom"/>
</dbReference>
<organism evidence="17 18">
    <name type="scientific">Kingdonia uniflora</name>
    <dbReference type="NCBI Taxonomy" id="39325"/>
    <lineage>
        <taxon>Eukaryota</taxon>
        <taxon>Viridiplantae</taxon>
        <taxon>Streptophyta</taxon>
        <taxon>Embryophyta</taxon>
        <taxon>Tracheophyta</taxon>
        <taxon>Spermatophyta</taxon>
        <taxon>Magnoliopsida</taxon>
        <taxon>Ranunculales</taxon>
        <taxon>Circaeasteraceae</taxon>
        <taxon>Kingdonia</taxon>
    </lineage>
</organism>
<evidence type="ECO:0000256" key="9">
    <source>
        <dbReference type="ARBA" id="ARBA00022837"/>
    </source>
</evidence>
<keyword evidence="9" id="KW-0106">Calcium</keyword>
<evidence type="ECO:0000313" key="18">
    <source>
        <dbReference type="Proteomes" id="UP000541444"/>
    </source>
</evidence>
<evidence type="ECO:0000256" key="6">
    <source>
        <dbReference type="ARBA" id="ARBA00022673"/>
    </source>
</evidence>
<feature type="domain" description="Ion transport" evidence="16">
    <location>
        <begin position="27"/>
        <end position="209"/>
    </location>
</feature>
<feature type="transmembrane region" description="Helical" evidence="15">
    <location>
        <begin position="145"/>
        <end position="163"/>
    </location>
</feature>
<keyword evidence="6" id="KW-0107">Calcium channel</keyword>
<sequence>MSIVAILFGRQKSALGQYLMAFQNPSYAALQIRYLLIARMLRLVRLLMHVKRYRASVATFLVLIPSLMPYLGTIFCVLCIYCSLGLQIFGGVVNSGNPDLEGSALSDNDYLLFNFNDYPNGMVTLFNLLVMGNWQVWMELVRREVGALGGFVAGSHVMTLLAAEGENDIEGYRELTGTSWSLAYFISFYLITALLLLNLIVAFVLKAFFAEMELETISDLEFERQERGGQKRIVSSKSGSQGIDVILHHMLSAELKETESSDAFFLPS</sequence>
<accession>A0A7J7MLW7</accession>
<gene>
    <name evidence="17" type="ORF">GIB67_039158</name>
</gene>
<evidence type="ECO:0000256" key="10">
    <source>
        <dbReference type="ARBA" id="ARBA00022882"/>
    </source>
</evidence>
<evidence type="ECO:0000256" key="13">
    <source>
        <dbReference type="ARBA" id="ARBA00023136"/>
    </source>
</evidence>
<evidence type="ECO:0000313" key="17">
    <source>
        <dbReference type="EMBL" id="KAF6155827.1"/>
    </source>
</evidence>
<comment type="subunit">
    <text evidence="3">Homodimer.</text>
</comment>
<comment type="caution">
    <text evidence="17">The sequence shown here is derived from an EMBL/GenBank/DDBJ whole genome shotgun (WGS) entry which is preliminary data.</text>
</comment>
<keyword evidence="14" id="KW-0407">Ion channel</keyword>
<dbReference type="PANTHER" id="PTHR46988:SF2">
    <property type="entry name" value="TWO PORE CALCIUM CHANNEL PROTEIN 1"/>
    <property type="match status" value="1"/>
</dbReference>
<dbReference type="GO" id="GO:0019722">
    <property type="term" value="P:calcium-mediated signaling"/>
    <property type="evidence" value="ECO:0007669"/>
    <property type="project" value="UniProtKB-ARBA"/>
</dbReference>
<dbReference type="EMBL" id="JACGCM010001398">
    <property type="protein sequence ID" value="KAF6155827.1"/>
    <property type="molecule type" value="Genomic_DNA"/>
</dbReference>
<evidence type="ECO:0000256" key="7">
    <source>
        <dbReference type="ARBA" id="ARBA00022692"/>
    </source>
</evidence>
<protein>
    <recommendedName>
        <fullName evidence="16">Ion transport domain-containing protein</fullName>
    </recommendedName>
</protein>
<reference evidence="17 18" key="1">
    <citation type="journal article" date="2020" name="IScience">
        <title>Genome Sequencing of the Endangered Kingdonia uniflora (Circaeasteraceae, Ranunculales) Reveals Potential Mechanisms of Evolutionary Specialization.</title>
        <authorList>
            <person name="Sun Y."/>
            <person name="Deng T."/>
            <person name="Zhang A."/>
            <person name="Moore M.J."/>
            <person name="Landis J.B."/>
            <person name="Lin N."/>
            <person name="Zhang H."/>
            <person name="Zhang X."/>
            <person name="Huang J."/>
            <person name="Zhang X."/>
            <person name="Sun H."/>
            <person name="Wang H."/>
        </authorList>
    </citation>
    <scope>NUCLEOTIDE SEQUENCE [LARGE SCALE GENOMIC DNA]</scope>
    <source>
        <strain evidence="17">TB1705</strain>
        <tissue evidence="17">Leaf</tissue>
    </source>
</reference>
<dbReference type="Pfam" id="PF00520">
    <property type="entry name" value="Ion_trans"/>
    <property type="match status" value="1"/>
</dbReference>
<proteinExistence type="inferred from homology"/>
<dbReference type="SUPFAM" id="SSF81324">
    <property type="entry name" value="Voltage-gated potassium channels"/>
    <property type="match status" value="1"/>
</dbReference>
<evidence type="ECO:0000256" key="3">
    <source>
        <dbReference type="ARBA" id="ARBA00011738"/>
    </source>
</evidence>
<keyword evidence="7 15" id="KW-0812">Transmembrane</keyword>
<keyword evidence="12" id="KW-0406">Ion transport</keyword>
<evidence type="ECO:0000256" key="4">
    <source>
        <dbReference type="ARBA" id="ARBA00022448"/>
    </source>
</evidence>
<keyword evidence="10" id="KW-0851">Voltage-gated channel</keyword>
<keyword evidence="11 15" id="KW-1133">Transmembrane helix</keyword>
<dbReference type="FunFam" id="1.10.287.70:FF:000129">
    <property type="entry name" value="Two pore calcium channel protein 1"/>
    <property type="match status" value="1"/>
</dbReference>
<dbReference type="AlphaFoldDB" id="A0A7J7MLW7"/>
<feature type="transmembrane region" description="Helical" evidence="15">
    <location>
        <begin position="15"/>
        <end position="36"/>
    </location>
</feature>